<dbReference type="PANTHER" id="PTHR46663">
    <property type="entry name" value="DIGUANYLATE CYCLASE DGCT-RELATED"/>
    <property type="match status" value="1"/>
</dbReference>
<comment type="caution">
    <text evidence="3">The sequence shown here is derived from an EMBL/GenBank/DDBJ whole genome shotgun (WGS) entry which is preliminary data.</text>
</comment>
<proteinExistence type="predicted"/>
<keyword evidence="4" id="KW-1185">Reference proteome</keyword>
<keyword evidence="1" id="KW-0812">Transmembrane</keyword>
<dbReference type="SUPFAM" id="SSF55073">
    <property type="entry name" value="Nucleotide cyclase"/>
    <property type="match status" value="1"/>
</dbReference>
<reference evidence="3" key="1">
    <citation type="submission" date="2021-05" db="EMBL/GenBank/DDBJ databases">
        <title>Molecular characterization for Shewanella algae harboring chromosomal blaOXA-55-like strains isolated from clinical and environment sample.</title>
        <authorList>
            <person name="Ohama Y."/>
            <person name="Aoki K."/>
            <person name="Harada S."/>
            <person name="Moriya K."/>
            <person name="Ishii Y."/>
            <person name="Tateda K."/>
        </authorList>
    </citation>
    <scope>NUCLEOTIDE SEQUENCE</scope>
    <source>
        <strain evidence="3">JCM 11563</strain>
    </source>
</reference>
<gene>
    <name evidence="3" type="ORF">TUM4438_31860</name>
</gene>
<dbReference type="PROSITE" id="PS50887">
    <property type="entry name" value="GGDEF"/>
    <property type="match status" value="1"/>
</dbReference>
<keyword evidence="1" id="KW-1133">Transmembrane helix</keyword>
<dbReference type="Proteomes" id="UP000887104">
    <property type="component" value="Unassembled WGS sequence"/>
</dbReference>
<dbReference type="InterPro" id="IPR029787">
    <property type="entry name" value="Nucleotide_cyclase"/>
</dbReference>
<dbReference type="EMBL" id="BPEY01000064">
    <property type="protein sequence ID" value="GIU49056.1"/>
    <property type="molecule type" value="Genomic_DNA"/>
</dbReference>
<evidence type="ECO:0000256" key="1">
    <source>
        <dbReference type="SAM" id="Phobius"/>
    </source>
</evidence>
<feature type="domain" description="GGDEF" evidence="2">
    <location>
        <begin position="353"/>
        <end position="490"/>
    </location>
</feature>
<evidence type="ECO:0000313" key="4">
    <source>
        <dbReference type="Proteomes" id="UP000887104"/>
    </source>
</evidence>
<keyword evidence="1" id="KW-0472">Membrane</keyword>
<name>A0ABQ4PLP7_9GAMM</name>
<dbReference type="InterPro" id="IPR000160">
    <property type="entry name" value="GGDEF_dom"/>
</dbReference>
<protein>
    <recommendedName>
        <fullName evidence="2">GGDEF domain-containing protein</fullName>
    </recommendedName>
</protein>
<sequence>MLYIVLTLVPLLIIGGFSVARSYIAEQQQWTNLYDKVLLQQLINAEKSLTEFDLALAELVVNDFSRLDYIRSVKLESSLYAMKFAEVINFDTQSKNLTPLAYPIIDRQGNELGQLVIYKDKEAFSSHIIYSVLPKIIFFVLLVSFISFLFSHKILAILKKPFKDVHNFTALVASGDFKSPPPNHHDFIEIHAIFSSLEMMRVRLLESINQLRKSEENYSRTYNLTQVCLFVVDVKTCKIVRANQTFTKLVSDISVVNIHHADRLQRFVSMLLERKSSHSFEYTISVKGLSKHFQVNHSERIQDEIECSAMDISELIEARESVVMQLQTDALTGIPNRVSFNQFVQQVENKEHPQFALMMLDLNGFKSINDTHGHIAGDEVLKVTALRITDNIPAFARVYRLGGDEFIISLIGEHSEVQLGQIAQSIVQQVEASIPFNDEKLLVSSSIGISCHDERNGVSVSEVFHDADIAMYHAKTNRLPPVFSNDLCAA</sequence>
<dbReference type="InterPro" id="IPR052163">
    <property type="entry name" value="DGC-Regulatory_Protein"/>
</dbReference>
<dbReference type="Gene3D" id="3.30.70.270">
    <property type="match status" value="1"/>
</dbReference>
<dbReference type="NCBIfam" id="TIGR00254">
    <property type="entry name" value="GGDEF"/>
    <property type="match status" value="1"/>
</dbReference>
<evidence type="ECO:0000259" key="2">
    <source>
        <dbReference type="PROSITE" id="PS50887"/>
    </source>
</evidence>
<feature type="transmembrane region" description="Helical" evidence="1">
    <location>
        <begin position="128"/>
        <end position="150"/>
    </location>
</feature>
<accession>A0ABQ4PLP7</accession>
<dbReference type="SMART" id="SM00267">
    <property type="entry name" value="GGDEF"/>
    <property type="match status" value="1"/>
</dbReference>
<evidence type="ECO:0000313" key="3">
    <source>
        <dbReference type="EMBL" id="GIU49056.1"/>
    </source>
</evidence>
<dbReference type="CDD" id="cd01949">
    <property type="entry name" value="GGDEF"/>
    <property type="match status" value="1"/>
</dbReference>
<dbReference type="Pfam" id="PF00990">
    <property type="entry name" value="GGDEF"/>
    <property type="match status" value="1"/>
</dbReference>
<dbReference type="PANTHER" id="PTHR46663:SF2">
    <property type="entry name" value="GGDEF DOMAIN-CONTAINING PROTEIN"/>
    <property type="match status" value="1"/>
</dbReference>
<organism evidence="3 4">
    <name type="scientific">Shewanella sairae</name>
    <dbReference type="NCBI Taxonomy" id="190310"/>
    <lineage>
        <taxon>Bacteria</taxon>
        <taxon>Pseudomonadati</taxon>
        <taxon>Pseudomonadota</taxon>
        <taxon>Gammaproteobacteria</taxon>
        <taxon>Alteromonadales</taxon>
        <taxon>Shewanellaceae</taxon>
        <taxon>Shewanella</taxon>
    </lineage>
</organism>
<dbReference type="InterPro" id="IPR043128">
    <property type="entry name" value="Rev_trsase/Diguanyl_cyclase"/>
</dbReference>